<feature type="repeat" description="PPR" evidence="3">
    <location>
        <begin position="549"/>
        <end position="583"/>
    </location>
</feature>
<proteinExistence type="inferred from homology"/>
<feature type="repeat" description="PPR" evidence="3">
    <location>
        <begin position="654"/>
        <end position="688"/>
    </location>
</feature>
<feature type="repeat" description="PPR" evidence="3">
    <location>
        <begin position="584"/>
        <end position="618"/>
    </location>
</feature>
<dbReference type="GO" id="GO:0010019">
    <property type="term" value="P:chloroplast-nucleus signaling pathway"/>
    <property type="evidence" value="ECO:0007669"/>
    <property type="project" value="TreeGrafter"/>
</dbReference>
<reference evidence="4" key="3">
    <citation type="submission" date="2023-07" db="EMBL/GenBank/DDBJ databases">
        <title>An improved reference 1 genome and first organelle genomes of Quercus suber.</title>
        <authorList>
            <consortium name="Genosuber Consortium"/>
            <person name="Usie A."/>
            <person name="Serra O."/>
            <person name="Barros P."/>
        </authorList>
    </citation>
    <scope>NUCLEOTIDE SEQUENCE</scope>
    <source>
        <strain evidence="4">HL8</strain>
        <tissue evidence="4">Leaves</tissue>
    </source>
</reference>
<evidence type="ECO:0000256" key="2">
    <source>
        <dbReference type="ARBA" id="ARBA00022737"/>
    </source>
</evidence>
<dbReference type="NCBIfam" id="TIGR00756">
    <property type="entry name" value="PPR"/>
    <property type="match status" value="10"/>
</dbReference>
<feature type="repeat" description="PPR" evidence="3">
    <location>
        <begin position="197"/>
        <end position="231"/>
    </location>
</feature>
<reference evidence="4" key="2">
    <citation type="journal article" date="2018" name="Sci. Data">
        <title>The draft genome sequence of cork oak.</title>
        <authorList>
            <person name="Ramos A.M."/>
            <person name="Usie A."/>
            <person name="Barbosa P."/>
            <person name="Barros P.M."/>
            <person name="Capote T."/>
            <person name="Chaves I."/>
            <person name="Simoes F."/>
            <person name="Abreu I."/>
            <person name="Carrasquinho I."/>
            <person name="Faro C."/>
            <person name="Guimaraes J.B."/>
            <person name="Mendonca D."/>
            <person name="Nobrega F."/>
            <person name="Rodrigues L."/>
            <person name="Saibo N.J.M."/>
            <person name="Varela M.C."/>
            <person name="Egas C."/>
            <person name="Matos J."/>
            <person name="Miguel C.M."/>
            <person name="Oliveira M.M."/>
            <person name="Ricardo C.P."/>
            <person name="Goncalves S."/>
        </authorList>
    </citation>
    <scope>NUCLEOTIDE SEQUENCE [LARGE SCALE GENOMIC DNA]</scope>
    <source>
        <strain evidence="4">HL8</strain>
    </source>
</reference>
<dbReference type="PROSITE" id="PS51375">
    <property type="entry name" value="PPR"/>
    <property type="match status" value="9"/>
</dbReference>
<dbReference type="EMBL" id="PKMF04000034">
    <property type="protein sequence ID" value="KAK7856669.1"/>
    <property type="molecule type" value="Genomic_DNA"/>
</dbReference>
<feature type="repeat" description="PPR" evidence="3">
    <location>
        <begin position="232"/>
        <end position="266"/>
    </location>
</feature>
<dbReference type="Pfam" id="PF13812">
    <property type="entry name" value="PPR_3"/>
    <property type="match status" value="2"/>
</dbReference>
<dbReference type="GO" id="GO:0009507">
    <property type="term" value="C:chloroplast"/>
    <property type="evidence" value="ECO:0007669"/>
    <property type="project" value="TreeGrafter"/>
</dbReference>
<name>A0AAW0M1Q9_QUESU</name>
<dbReference type="GO" id="GO:0031930">
    <property type="term" value="P:mitochondria-nucleus signaling pathway"/>
    <property type="evidence" value="ECO:0007669"/>
    <property type="project" value="TreeGrafter"/>
</dbReference>
<organism evidence="4">
    <name type="scientific">Quercus suber</name>
    <name type="common">Cork oak</name>
    <dbReference type="NCBI Taxonomy" id="58331"/>
    <lineage>
        <taxon>Eukaryota</taxon>
        <taxon>Viridiplantae</taxon>
        <taxon>Streptophyta</taxon>
        <taxon>Embryophyta</taxon>
        <taxon>Tracheophyta</taxon>
        <taxon>Spermatophyta</taxon>
        <taxon>Magnoliopsida</taxon>
        <taxon>eudicotyledons</taxon>
        <taxon>Gunneridae</taxon>
        <taxon>Pentapetalae</taxon>
        <taxon>rosids</taxon>
        <taxon>fabids</taxon>
        <taxon>Fagales</taxon>
        <taxon>Fagaceae</taxon>
        <taxon>Quercus</taxon>
    </lineage>
</organism>
<feature type="repeat" description="PPR" evidence="3">
    <location>
        <begin position="267"/>
        <end position="301"/>
    </location>
</feature>
<dbReference type="Gene3D" id="1.25.40.10">
    <property type="entry name" value="Tetratricopeptide repeat domain"/>
    <property type="match status" value="6"/>
</dbReference>
<feature type="repeat" description="PPR" evidence="3">
    <location>
        <begin position="162"/>
        <end position="196"/>
    </location>
</feature>
<gene>
    <name evidence="4" type="ORF">CFP56_022077</name>
</gene>
<protein>
    <submittedName>
        <fullName evidence="4">Pentatricopeptide repeat-containing protein</fullName>
    </submittedName>
</protein>
<evidence type="ECO:0000313" key="4">
    <source>
        <dbReference type="EMBL" id="KAK7856669.1"/>
    </source>
</evidence>
<dbReference type="Pfam" id="PF13041">
    <property type="entry name" value="PPR_2"/>
    <property type="match status" value="3"/>
</dbReference>
<comment type="caution">
    <text evidence="4">The sequence shown here is derived from an EMBL/GenBank/DDBJ whole genome shotgun (WGS) entry which is preliminary data.</text>
</comment>
<evidence type="ECO:0000256" key="1">
    <source>
        <dbReference type="ARBA" id="ARBA00007626"/>
    </source>
</evidence>
<dbReference type="PANTHER" id="PTHR47936">
    <property type="entry name" value="PPR_LONG DOMAIN-CONTAINING PROTEIN"/>
    <property type="match status" value="1"/>
</dbReference>
<comment type="similarity">
    <text evidence="1">Belongs to the PPR family. P subfamily.</text>
</comment>
<sequence>MSFSRILRRSFSTSLQPNSTATNIKAISEDLYKERSFKRLVEKFKKSSELERFRTRTGIYEDTVRRLGRAKCFKLIEEILEDQKKYKDISKEGFSARLMTLYGKSGMFEHARKVFDEMPERDCTRTVLSFNALLGACVNSKKFPLVQGLFKELPKELSIEPDLYSYNTVIKGFCEMRSFDSAVSMLDEMEKKGVEPDLITFNTLLNALYTEGQFLEGEKIWGRMEKKNVVPDNRSYNAKLLGLAIVNKTKEAVELVEEMKAKEVKLDVFSFKALIIGYVNEENLDEAKRWYDEIGKSECAPDRKTFEILVPFACEKGDLDLAFELCSEIFKRKILVDGAVLQRVLDGLVKVSRMEEAKKLMELGKTNSYRRYLLKLPSANMSSSQLYRRLHGIFTTSLSAASTATQTNTVKASARNAKTKERRLQKAVDSFKKSSESDRFRAKHGIYESTVRRLATAKKFSMIEEILEAQKKYPEIAIEGFAIRLISLYGKAGMFDHAHKVFDEMPDLNCPRTVKSFNALLAACVSAKKFDKVDEIFRGLPPKLSIEADLVSYNVVIKAFCEMGSLDTALSMFDELEKNGMEPDSFTFNTLLEGFYSNGRFLEGEKIWAMMEGKNVVHNIRSYNSRLRGMVNENRILEAVKLIDEMGSKGIEADVISYNALIKGFCKDGKLDEAKWWYNEIRKNDCSPDWVTYMTLIPCLCEEGDFDMAHELCVEVIKQRLRIDIALLRRVVDGLVKETEIEKAKELVELGKSNKYFHFKLELPLDKKLLPYS</sequence>
<dbReference type="AlphaFoldDB" id="A0AAW0M1Q9"/>
<keyword evidence="2" id="KW-0677">Repeat</keyword>
<feature type="repeat" description="PPR" evidence="3">
    <location>
        <begin position="619"/>
        <end position="653"/>
    </location>
</feature>
<accession>A0AAW0M1Q9</accession>
<dbReference type="PANTHER" id="PTHR47936:SF5">
    <property type="entry name" value="PENTACOTRIPEPTIDE-REPEAT REGION OF PRORP DOMAIN-CONTAINING PROTEIN"/>
    <property type="match status" value="1"/>
</dbReference>
<feature type="repeat" description="PPR" evidence="3">
    <location>
        <begin position="689"/>
        <end position="723"/>
    </location>
</feature>
<dbReference type="InterPro" id="IPR011990">
    <property type="entry name" value="TPR-like_helical_dom_sf"/>
</dbReference>
<evidence type="ECO:0000256" key="3">
    <source>
        <dbReference type="PROSITE-ProRule" id="PRU00708"/>
    </source>
</evidence>
<reference evidence="4" key="1">
    <citation type="submission" date="2017-12" db="EMBL/GenBank/DDBJ databases">
        <authorList>
            <person name="Barbosa P."/>
            <person name="Usie A."/>
            <person name="Ramos A.M."/>
        </authorList>
    </citation>
    <scope>NUCLEOTIDE SEQUENCE</scope>
    <source>
        <strain evidence="4">HL8</strain>
        <tissue evidence="4">Leaves</tissue>
    </source>
</reference>
<dbReference type="Pfam" id="PF01535">
    <property type="entry name" value="PPR"/>
    <property type="match status" value="3"/>
</dbReference>
<dbReference type="InterPro" id="IPR002885">
    <property type="entry name" value="PPR_rpt"/>
</dbReference>